<accession>A0A1J8P861</accession>
<keyword evidence="2" id="KW-1185">Reference proteome</keyword>
<name>A0A1J8P861_9COXI</name>
<protein>
    <submittedName>
        <fullName evidence="1">Uncharacterized protein</fullName>
    </submittedName>
</protein>
<dbReference type="Proteomes" id="UP000183924">
    <property type="component" value="Unassembled WGS sequence"/>
</dbReference>
<evidence type="ECO:0000313" key="2">
    <source>
        <dbReference type="Proteomes" id="UP000183924"/>
    </source>
</evidence>
<gene>
    <name evidence="1" type="ORF">A1D18_00945</name>
</gene>
<dbReference type="AlphaFoldDB" id="A0A1J8P861"/>
<dbReference type="STRING" id="1225476.A1D18_00945"/>
<comment type="caution">
    <text evidence="1">The sequence shown here is derived from an EMBL/GenBank/DDBJ whole genome shotgun (WGS) entry which is preliminary data.</text>
</comment>
<dbReference type="RefSeq" id="WP_071661951.1">
    <property type="nucleotide sequence ID" value="NZ_LUKY01000028.1"/>
</dbReference>
<sequence length="149" mass="17677">MKYNLFKAINANVLYEYNEPYKKKGDQQAFSNFKKISSEIGEAYPTEWYYQSFKITNNSFSTAFTLPLQIFPVNHHYQRSYLQEHNQIQKKDSNVAEDTDKLKDKDLKIAKSSNFLNKITKLFSLKKEIFINGVKNCNDEFDFLRLKNF</sequence>
<evidence type="ECO:0000313" key="1">
    <source>
        <dbReference type="EMBL" id="OIZ95972.1"/>
    </source>
</evidence>
<reference evidence="1 2" key="1">
    <citation type="submission" date="2016-03" db="EMBL/GenBank/DDBJ databases">
        <title>Comparative genomics of Rickettsiella.</title>
        <authorList>
            <person name="Chandler C."/>
            <person name="Wang Y."/>
        </authorList>
    </citation>
    <scope>NUCLEOTIDE SEQUENCE [LARGE SCALE GENOMIC DNA]</scope>
    <source>
        <strain evidence="1 2">RCFS May 2013</strain>
    </source>
</reference>
<organism evidence="1 2">
    <name type="scientific">Candidatus Rickettsiella isopodorum</name>
    <dbReference type="NCBI Taxonomy" id="1225476"/>
    <lineage>
        <taxon>Bacteria</taxon>
        <taxon>Pseudomonadati</taxon>
        <taxon>Pseudomonadota</taxon>
        <taxon>Gammaproteobacteria</taxon>
        <taxon>Legionellales</taxon>
        <taxon>Coxiellaceae</taxon>
        <taxon>Rickettsiella</taxon>
    </lineage>
</organism>
<dbReference type="EMBL" id="LUKY01000028">
    <property type="protein sequence ID" value="OIZ95972.1"/>
    <property type="molecule type" value="Genomic_DNA"/>
</dbReference>
<proteinExistence type="predicted"/>